<organism evidence="2 3">
    <name type="scientific">Streptomyces nojiriensis</name>
    <dbReference type="NCBI Taxonomy" id="66374"/>
    <lineage>
        <taxon>Bacteria</taxon>
        <taxon>Bacillati</taxon>
        <taxon>Actinomycetota</taxon>
        <taxon>Actinomycetes</taxon>
        <taxon>Kitasatosporales</taxon>
        <taxon>Streptomycetaceae</taxon>
        <taxon>Streptomyces</taxon>
    </lineage>
</organism>
<proteinExistence type="predicted"/>
<protein>
    <submittedName>
        <fullName evidence="2">Uncharacterized protein</fullName>
    </submittedName>
</protein>
<evidence type="ECO:0000313" key="2">
    <source>
        <dbReference type="EMBL" id="GHI73492.1"/>
    </source>
</evidence>
<dbReference type="Proteomes" id="UP000613974">
    <property type="component" value="Unassembled WGS sequence"/>
</dbReference>
<feature type="region of interest" description="Disordered" evidence="1">
    <location>
        <begin position="48"/>
        <end position="72"/>
    </location>
</feature>
<reference evidence="3" key="1">
    <citation type="submission" date="2023-07" db="EMBL/GenBank/DDBJ databases">
        <title>Whole genome shotgun sequence of Streptomyces nojiriensis NBRC 13794.</title>
        <authorList>
            <person name="Komaki H."/>
            <person name="Tamura T."/>
        </authorList>
    </citation>
    <scope>NUCLEOTIDE SEQUENCE [LARGE SCALE GENOMIC DNA]</scope>
    <source>
        <strain evidence="3">NBRC 13794</strain>
    </source>
</reference>
<keyword evidence="3" id="KW-1185">Reference proteome</keyword>
<sequence>MVRGLGERVQGHAELGERGRRESDPLGGQACDVDRDAHQAILSFRARRARRGGPVGPAVRVAAGGPARRPDE</sequence>
<name>A0ABQ3SZE8_9ACTN</name>
<comment type="caution">
    <text evidence="2">The sequence shown here is derived from an EMBL/GenBank/DDBJ whole genome shotgun (WGS) entry which is preliminary data.</text>
</comment>
<feature type="compositionally biased region" description="Basic and acidic residues" evidence="1">
    <location>
        <begin position="1"/>
        <end position="24"/>
    </location>
</feature>
<feature type="region of interest" description="Disordered" evidence="1">
    <location>
        <begin position="1"/>
        <end position="32"/>
    </location>
</feature>
<dbReference type="EMBL" id="BNEC01000005">
    <property type="protein sequence ID" value="GHI73492.1"/>
    <property type="molecule type" value="Genomic_DNA"/>
</dbReference>
<feature type="compositionally biased region" description="Low complexity" evidence="1">
    <location>
        <begin position="56"/>
        <end position="72"/>
    </location>
</feature>
<gene>
    <name evidence="2" type="ORF">Snoj_74100</name>
</gene>
<evidence type="ECO:0000313" key="3">
    <source>
        <dbReference type="Proteomes" id="UP000613974"/>
    </source>
</evidence>
<accession>A0ABQ3SZE8</accession>
<evidence type="ECO:0000256" key="1">
    <source>
        <dbReference type="SAM" id="MobiDB-lite"/>
    </source>
</evidence>